<name>A0ABW3NSM2_9FLAO</name>
<sequence>MFETIITPKSKLISGWALGLLISILLASSPVSAQVMLNDSLSIKLKKAKDMSDTFNLRSTTKLKSDQLTKIFVRCKVDPLNDQPFDVNAFSVLDTVNKVRYRMISYHDYKNLMVFRTGVAKSYLKTEILNKNGKPVYGLPDYDPEVYDSFEDYNFEGYTNIQIPVNFTKVVHGHFAGKPLSDKAELSLIYYSPTELNRFTADMEYSVIISAKEPVLELYYGKNKVSELDIEFKGK</sequence>
<reference evidence="2" key="1">
    <citation type="journal article" date="2019" name="Int. J. Syst. Evol. Microbiol.">
        <title>The Global Catalogue of Microorganisms (GCM) 10K type strain sequencing project: providing services to taxonomists for standard genome sequencing and annotation.</title>
        <authorList>
            <consortium name="The Broad Institute Genomics Platform"/>
            <consortium name="The Broad Institute Genome Sequencing Center for Infectious Disease"/>
            <person name="Wu L."/>
            <person name="Ma J."/>
        </authorList>
    </citation>
    <scope>NUCLEOTIDE SEQUENCE [LARGE SCALE GENOMIC DNA]</scope>
    <source>
        <strain evidence="2">CCUG 64793</strain>
    </source>
</reference>
<evidence type="ECO:0000313" key="2">
    <source>
        <dbReference type="Proteomes" id="UP001597131"/>
    </source>
</evidence>
<dbReference type="Proteomes" id="UP001597131">
    <property type="component" value="Unassembled WGS sequence"/>
</dbReference>
<proteinExistence type="predicted"/>
<dbReference type="RefSeq" id="WP_380745177.1">
    <property type="nucleotide sequence ID" value="NZ_JBHTLI010000001.1"/>
</dbReference>
<dbReference type="EMBL" id="JBHTLI010000001">
    <property type="protein sequence ID" value="MFD1095999.1"/>
    <property type="molecule type" value="Genomic_DNA"/>
</dbReference>
<organism evidence="1 2">
    <name type="scientific">Salegentibacter chungangensis</name>
    <dbReference type="NCBI Taxonomy" id="1335724"/>
    <lineage>
        <taxon>Bacteria</taxon>
        <taxon>Pseudomonadati</taxon>
        <taxon>Bacteroidota</taxon>
        <taxon>Flavobacteriia</taxon>
        <taxon>Flavobacteriales</taxon>
        <taxon>Flavobacteriaceae</taxon>
        <taxon>Salegentibacter</taxon>
    </lineage>
</organism>
<evidence type="ECO:0000313" key="1">
    <source>
        <dbReference type="EMBL" id="MFD1095999.1"/>
    </source>
</evidence>
<protein>
    <recommendedName>
        <fullName evidence="3">DUF3108 domain-containing protein</fullName>
    </recommendedName>
</protein>
<accession>A0ABW3NSM2</accession>
<comment type="caution">
    <text evidence="1">The sequence shown here is derived from an EMBL/GenBank/DDBJ whole genome shotgun (WGS) entry which is preliminary data.</text>
</comment>
<gene>
    <name evidence="1" type="ORF">ACFQ3Q_09590</name>
</gene>
<keyword evidence="2" id="KW-1185">Reference proteome</keyword>
<evidence type="ECO:0008006" key="3">
    <source>
        <dbReference type="Google" id="ProtNLM"/>
    </source>
</evidence>